<sequence>MVFNDVDGIYTYTFEAEKKDNCLACSQKVHGLTFAETDKLQVIVDFLIENAEYQMKSPGLTANINGKKNAGHCNCNRCFIEGLPKPNFKKPL</sequence>
<keyword evidence="2" id="KW-1185">Reference proteome</keyword>
<dbReference type="InterPro" id="IPR035985">
    <property type="entry name" value="Ubiquitin-activating_enz"/>
</dbReference>
<dbReference type="SUPFAM" id="SSF69572">
    <property type="entry name" value="Activating enzymes of the ubiquitin-like proteins"/>
    <property type="match status" value="1"/>
</dbReference>
<evidence type="ECO:0000313" key="2">
    <source>
        <dbReference type="Proteomes" id="UP000807504"/>
    </source>
</evidence>
<reference evidence="1" key="1">
    <citation type="journal article" date="2020" name="bioRxiv">
        <title>Chromosome-level reference genome of the European wasp spider Argiope bruennichi: a resource for studies on range expansion and evolutionary adaptation.</title>
        <authorList>
            <person name="Sheffer M.M."/>
            <person name="Hoppe A."/>
            <person name="Krehenwinkel H."/>
            <person name="Uhl G."/>
            <person name="Kuss A.W."/>
            <person name="Jensen L."/>
            <person name="Jensen C."/>
            <person name="Gillespie R.G."/>
            <person name="Hoff K.J."/>
            <person name="Prost S."/>
        </authorList>
    </citation>
    <scope>NUCLEOTIDE SEQUENCE</scope>
</reference>
<accession>A0A8T0EJ22</accession>
<name>A0A8T0EJ22_ARGBR</name>
<proteinExistence type="predicted"/>
<dbReference type="InterPro" id="IPR037078">
    <property type="entry name" value="NEDD8-ac_enz1_catalyticsu_C"/>
</dbReference>
<protein>
    <submittedName>
        <fullName evidence="1">NEDD8-activating enzyme E1 catalytic subunit like protein</fullName>
    </submittedName>
</protein>
<evidence type="ECO:0000313" key="1">
    <source>
        <dbReference type="EMBL" id="KAF8771885.1"/>
    </source>
</evidence>
<dbReference type="GO" id="GO:0045116">
    <property type="term" value="P:protein neddylation"/>
    <property type="evidence" value="ECO:0007669"/>
    <property type="project" value="InterPro"/>
</dbReference>
<dbReference type="Proteomes" id="UP000807504">
    <property type="component" value="Unassembled WGS sequence"/>
</dbReference>
<dbReference type="EMBL" id="JABXBU010002228">
    <property type="protein sequence ID" value="KAF8771885.1"/>
    <property type="molecule type" value="Genomic_DNA"/>
</dbReference>
<comment type="caution">
    <text evidence="1">The sequence shown here is derived from an EMBL/GenBank/DDBJ whole genome shotgun (WGS) entry which is preliminary data.</text>
</comment>
<gene>
    <name evidence="1" type="ORF">HNY73_019253</name>
</gene>
<organism evidence="1 2">
    <name type="scientific">Argiope bruennichi</name>
    <name type="common">Wasp spider</name>
    <name type="synonym">Aranea bruennichi</name>
    <dbReference type="NCBI Taxonomy" id="94029"/>
    <lineage>
        <taxon>Eukaryota</taxon>
        <taxon>Metazoa</taxon>
        <taxon>Ecdysozoa</taxon>
        <taxon>Arthropoda</taxon>
        <taxon>Chelicerata</taxon>
        <taxon>Arachnida</taxon>
        <taxon>Araneae</taxon>
        <taxon>Araneomorphae</taxon>
        <taxon>Entelegynae</taxon>
        <taxon>Araneoidea</taxon>
        <taxon>Araneidae</taxon>
        <taxon>Argiope</taxon>
    </lineage>
</organism>
<dbReference type="GO" id="GO:0008641">
    <property type="term" value="F:ubiquitin-like modifier activating enzyme activity"/>
    <property type="evidence" value="ECO:0007669"/>
    <property type="project" value="InterPro"/>
</dbReference>
<dbReference type="Gene3D" id="3.10.20.260">
    <property type="entry name" value="NEDD8-activating enzyme E1, catalytic subunit"/>
    <property type="match status" value="1"/>
</dbReference>
<dbReference type="AlphaFoldDB" id="A0A8T0EJ22"/>
<reference evidence="1" key="2">
    <citation type="submission" date="2020-06" db="EMBL/GenBank/DDBJ databases">
        <authorList>
            <person name="Sheffer M."/>
        </authorList>
    </citation>
    <scope>NUCLEOTIDE SEQUENCE</scope>
</reference>